<dbReference type="InterPro" id="IPR003838">
    <property type="entry name" value="ABC3_permease_C"/>
</dbReference>
<feature type="transmembrane region" description="Helical" evidence="7">
    <location>
        <begin position="285"/>
        <end position="305"/>
    </location>
</feature>
<feature type="domain" description="ABC3 transporter permease C-terminal" evidence="8">
    <location>
        <begin position="288"/>
        <end position="408"/>
    </location>
</feature>
<evidence type="ECO:0000256" key="7">
    <source>
        <dbReference type="SAM" id="Phobius"/>
    </source>
</evidence>
<comment type="similarity">
    <text evidence="6">Belongs to the ABC-4 integral membrane protein family.</text>
</comment>
<evidence type="ECO:0000256" key="5">
    <source>
        <dbReference type="ARBA" id="ARBA00023136"/>
    </source>
</evidence>
<keyword evidence="2" id="KW-1003">Cell membrane</keyword>
<comment type="caution">
    <text evidence="9">The sequence shown here is derived from an EMBL/GenBank/DDBJ whole genome shotgun (WGS) entry which is preliminary data.</text>
</comment>
<gene>
    <name evidence="9" type="ORF">V3851_05225</name>
</gene>
<keyword evidence="3 7" id="KW-0812">Transmembrane</keyword>
<evidence type="ECO:0000259" key="8">
    <source>
        <dbReference type="Pfam" id="PF02687"/>
    </source>
</evidence>
<feature type="transmembrane region" description="Helical" evidence="7">
    <location>
        <begin position="376"/>
        <end position="397"/>
    </location>
</feature>
<protein>
    <submittedName>
        <fullName evidence="9">ABC transporter permease</fullName>
    </submittedName>
</protein>
<dbReference type="Pfam" id="PF02687">
    <property type="entry name" value="FtsX"/>
    <property type="match status" value="2"/>
</dbReference>
<dbReference type="PANTHER" id="PTHR30572">
    <property type="entry name" value="MEMBRANE COMPONENT OF TRANSPORTER-RELATED"/>
    <property type="match status" value="1"/>
</dbReference>
<proteinExistence type="inferred from homology"/>
<organism evidence="9 10">
    <name type="scientific">Paenibacillus haidiansis</name>
    <dbReference type="NCBI Taxonomy" id="1574488"/>
    <lineage>
        <taxon>Bacteria</taxon>
        <taxon>Bacillati</taxon>
        <taxon>Bacillota</taxon>
        <taxon>Bacilli</taxon>
        <taxon>Bacillales</taxon>
        <taxon>Paenibacillaceae</taxon>
        <taxon>Paenibacillus</taxon>
    </lineage>
</organism>
<reference evidence="9 10" key="1">
    <citation type="submission" date="2024-02" db="EMBL/GenBank/DDBJ databases">
        <title>A nitrogen-fixing paenibacillus bacterium.</title>
        <authorList>
            <person name="Zhang W.L."/>
            <person name="Chen S.F."/>
        </authorList>
    </citation>
    <scope>NUCLEOTIDE SEQUENCE [LARGE SCALE GENOMIC DNA]</scope>
    <source>
        <strain evidence="9 10">M1</strain>
    </source>
</reference>
<dbReference type="PANTHER" id="PTHR30572:SF4">
    <property type="entry name" value="ABC TRANSPORTER PERMEASE YTRF"/>
    <property type="match status" value="1"/>
</dbReference>
<evidence type="ECO:0000256" key="1">
    <source>
        <dbReference type="ARBA" id="ARBA00004651"/>
    </source>
</evidence>
<feature type="transmembrane region" description="Helical" evidence="7">
    <location>
        <begin position="665"/>
        <end position="686"/>
    </location>
</feature>
<evidence type="ECO:0000256" key="4">
    <source>
        <dbReference type="ARBA" id="ARBA00022989"/>
    </source>
</evidence>
<evidence type="ECO:0000313" key="9">
    <source>
        <dbReference type="EMBL" id="MEF2965228.1"/>
    </source>
</evidence>
<keyword evidence="5 7" id="KW-0472">Membrane</keyword>
<evidence type="ECO:0000256" key="2">
    <source>
        <dbReference type="ARBA" id="ARBA00022475"/>
    </source>
</evidence>
<sequence length="791" mass="88792">MKTMLKWVWRDILRNRLQSLLIVMLITATAFIYLFIRYASDGIAEDYNKFIATQRQEEFAFTLNLASSLDQEQQWVLLSRSGISRQKFDMLGFNNVREKYRLNFASMEIREAERLSRQYHFEYEQKVYKTERVNGITIEWGPSHGPRKIDLIYITDGRLPEKQGEIVLPRNGEAVLPSAIGRTIELNNRTYTVVGTFIEPQRLKQVSTDPAQHLSIYMWPADYDRLSLTEQTLYAARFPNAETASERDEALARMREDASFAAINPADQNPDASELIQGIASNQGMSYTFLFVLALLCGGIYYVFLDRRLNAVRQSWGTLTAMGYSPGQVITAFLAAHSTVCLAGVALGWAAAYNAASLLIGQFQMQYVLPSFPRRASVTSVLIGVAFIFVAFLLPLYMKLRMFARQSPLTMLRPAMSSSPKRMARRLAAWTAGWPFPTRIKWRMALRSSRVIILLGVTVMLSSMMFMLGFSLHRSSLDSVNSEIAGIGYNYDLRYNEADIEQGEGAGGYYYRLEGKYFAWEDNKSGKQGFQGNLLAWDGGDAWLNLLSRGGQSVNDALEQGAVVHYSKAKLLGLQVGMVLTVRADNVEMNIPIRAFAYNGDPDTVYMKKAKLAENLGLSPNIYNGRFSLESDPGGSGMRPAETISVRAAYQERLSQASSSQFSAVLNQVLGGIIAIIMMMLISVIITEENRQNMAVLQWMGYEPAEIRDMLINVYAPVLFAAYMITLPLSAAGVSYILRVVSVNTNDYIPFIFNGWILIGVLALILLVYYGVIFLSSQKIIKKTAGIHPQE</sequence>
<feature type="transmembrane region" description="Helical" evidence="7">
    <location>
        <begin position="451"/>
        <end position="472"/>
    </location>
</feature>
<dbReference type="Proteomes" id="UP001306950">
    <property type="component" value="Unassembled WGS sequence"/>
</dbReference>
<evidence type="ECO:0000313" key="10">
    <source>
        <dbReference type="Proteomes" id="UP001306950"/>
    </source>
</evidence>
<evidence type="ECO:0000256" key="6">
    <source>
        <dbReference type="ARBA" id="ARBA00038076"/>
    </source>
</evidence>
<feature type="transmembrane region" description="Helical" evidence="7">
    <location>
        <begin position="714"/>
        <end position="739"/>
    </location>
</feature>
<feature type="transmembrane region" description="Helical" evidence="7">
    <location>
        <begin position="332"/>
        <end position="356"/>
    </location>
</feature>
<accession>A0ABU7VN79</accession>
<feature type="domain" description="ABC3 transporter permease C-terminal" evidence="8">
    <location>
        <begin position="672"/>
        <end position="784"/>
    </location>
</feature>
<feature type="transmembrane region" description="Helical" evidence="7">
    <location>
        <begin position="20"/>
        <end position="39"/>
    </location>
</feature>
<keyword evidence="4 7" id="KW-1133">Transmembrane helix</keyword>
<feature type="transmembrane region" description="Helical" evidence="7">
    <location>
        <begin position="751"/>
        <end position="775"/>
    </location>
</feature>
<keyword evidence="10" id="KW-1185">Reference proteome</keyword>
<dbReference type="InterPro" id="IPR050250">
    <property type="entry name" value="Macrolide_Exporter_MacB"/>
</dbReference>
<evidence type="ECO:0000256" key="3">
    <source>
        <dbReference type="ARBA" id="ARBA00022692"/>
    </source>
</evidence>
<name>A0ABU7VN79_9BACL</name>
<dbReference type="RefSeq" id="WP_331845465.1">
    <property type="nucleotide sequence ID" value="NZ_JAZHPZ010000002.1"/>
</dbReference>
<dbReference type="EMBL" id="JAZHPZ010000002">
    <property type="protein sequence ID" value="MEF2965228.1"/>
    <property type="molecule type" value="Genomic_DNA"/>
</dbReference>
<comment type="subcellular location">
    <subcellularLocation>
        <location evidence="1">Cell membrane</location>
        <topology evidence="1">Multi-pass membrane protein</topology>
    </subcellularLocation>
</comment>